<dbReference type="RefSeq" id="WP_252165970.1">
    <property type="nucleotide sequence ID" value="NZ_CP084930.1"/>
</dbReference>
<evidence type="ECO:0000313" key="3">
    <source>
        <dbReference type="EMBL" id="USI72161.1"/>
    </source>
</evidence>
<feature type="coiled-coil region" evidence="1">
    <location>
        <begin position="113"/>
        <end position="142"/>
    </location>
</feature>
<reference evidence="3" key="1">
    <citation type="journal article" date="2022" name="Toxins">
        <title>Genomic Analysis of Sphingopyxis sp. USTB-05 for Biodegrading Cyanobacterial Hepatotoxins.</title>
        <authorList>
            <person name="Liu C."/>
            <person name="Xu Q."/>
            <person name="Zhao Z."/>
            <person name="Zhang H."/>
            <person name="Liu X."/>
            <person name="Yin C."/>
            <person name="Liu Y."/>
            <person name="Yan H."/>
        </authorList>
    </citation>
    <scope>NUCLEOTIDE SEQUENCE</scope>
    <source>
        <strain evidence="3">NBD5</strain>
    </source>
</reference>
<accession>A0ABY4X5L4</accession>
<evidence type="ECO:0000313" key="4">
    <source>
        <dbReference type="Proteomes" id="UP001056937"/>
    </source>
</evidence>
<evidence type="ECO:0000256" key="2">
    <source>
        <dbReference type="SAM" id="SignalP"/>
    </source>
</evidence>
<organism evidence="3 4">
    <name type="scientific">Sphingomonas morindae</name>
    <dbReference type="NCBI Taxonomy" id="1541170"/>
    <lineage>
        <taxon>Bacteria</taxon>
        <taxon>Pseudomonadati</taxon>
        <taxon>Pseudomonadota</taxon>
        <taxon>Alphaproteobacteria</taxon>
        <taxon>Sphingomonadales</taxon>
        <taxon>Sphingomonadaceae</taxon>
        <taxon>Sphingomonas</taxon>
    </lineage>
</organism>
<dbReference type="Proteomes" id="UP001056937">
    <property type="component" value="Chromosome 1"/>
</dbReference>
<sequence length="357" mass="38688">MQRIRTGRAFAALAATCAGAAAHAQEESALARPEPEVPILWLAPPPAAEPAPEERRLPLLTLLIPPPPSPNAMALPPAARALLERAMADGSPESFAAVAKLARDMYPSGGGQIDALSAENEAKIAEKKAADAREKADALAAATFLDNWKGEAELGASLATGNSRAVGLYGAFKANKEGLRWRHALTARADYAETDGIATTERIVASYQPRYKVTERLYFYGIAQFEHDRFLGYDQRYTTGPGLGYTLFPGPRFKLDIEGGPAARRTVYIDADPRWSAAARGSVSLVWKPSSWLTLNSDSALYLERRNSNISSTTSLDSRLIGPLKARLSYTLTYEQDTPDVSKNANTLSRVSLVYDF</sequence>
<gene>
    <name evidence="3" type="ORF">LHA26_12730</name>
</gene>
<keyword evidence="4" id="KW-1185">Reference proteome</keyword>
<protein>
    <submittedName>
        <fullName evidence="3">DUF481 domain-containing protein</fullName>
    </submittedName>
</protein>
<dbReference type="Pfam" id="PF04338">
    <property type="entry name" value="DUF481"/>
    <property type="match status" value="1"/>
</dbReference>
<feature type="signal peptide" evidence="2">
    <location>
        <begin position="1"/>
        <end position="24"/>
    </location>
</feature>
<name>A0ABY4X5L4_9SPHN</name>
<dbReference type="InterPro" id="IPR007433">
    <property type="entry name" value="DUF481"/>
</dbReference>
<proteinExistence type="predicted"/>
<keyword evidence="2" id="KW-0732">Signal</keyword>
<keyword evidence="1" id="KW-0175">Coiled coil</keyword>
<dbReference type="EMBL" id="CP084930">
    <property type="protein sequence ID" value="USI72161.1"/>
    <property type="molecule type" value="Genomic_DNA"/>
</dbReference>
<evidence type="ECO:0000256" key="1">
    <source>
        <dbReference type="SAM" id="Coils"/>
    </source>
</evidence>
<feature type="chain" id="PRO_5046014722" evidence="2">
    <location>
        <begin position="25"/>
        <end position="357"/>
    </location>
</feature>